<evidence type="ECO:0000313" key="3">
    <source>
        <dbReference type="Proteomes" id="UP000027821"/>
    </source>
</evidence>
<dbReference type="InterPro" id="IPR016032">
    <property type="entry name" value="Sig_transdc_resp-reg_C-effctor"/>
</dbReference>
<dbReference type="SUPFAM" id="SSF52172">
    <property type="entry name" value="CheY-like"/>
    <property type="match status" value="1"/>
</dbReference>
<gene>
    <name evidence="2" type="ORF">EL17_15670</name>
</gene>
<dbReference type="GO" id="GO:0003677">
    <property type="term" value="F:DNA binding"/>
    <property type="evidence" value="ECO:0007669"/>
    <property type="project" value="InterPro"/>
</dbReference>
<feature type="domain" description="HTH luxR-type" evidence="1">
    <location>
        <begin position="143"/>
        <end position="208"/>
    </location>
</feature>
<dbReference type="InterPro" id="IPR000792">
    <property type="entry name" value="Tscrpt_reg_LuxR_C"/>
</dbReference>
<dbReference type="Proteomes" id="UP000027821">
    <property type="component" value="Unassembled WGS sequence"/>
</dbReference>
<organism evidence="2 3">
    <name type="scientific">Anditalea andensis</name>
    <dbReference type="NCBI Taxonomy" id="1048983"/>
    <lineage>
        <taxon>Bacteria</taxon>
        <taxon>Pseudomonadati</taxon>
        <taxon>Bacteroidota</taxon>
        <taxon>Cytophagia</taxon>
        <taxon>Cytophagales</taxon>
        <taxon>Cytophagaceae</taxon>
        <taxon>Anditalea</taxon>
    </lineage>
</organism>
<dbReference type="InterPro" id="IPR036388">
    <property type="entry name" value="WH-like_DNA-bd_sf"/>
</dbReference>
<dbReference type="PRINTS" id="PR00038">
    <property type="entry name" value="HTHLUXR"/>
</dbReference>
<dbReference type="AlphaFoldDB" id="A0A074KZK5"/>
<reference evidence="2 3" key="1">
    <citation type="submission" date="2014-04" db="EMBL/GenBank/DDBJ databases">
        <title>Characterization and application of a salt tolerant electro-active bacterium.</title>
        <authorList>
            <person name="Yang L."/>
            <person name="Wei S."/>
            <person name="Tay Q.X.M."/>
        </authorList>
    </citation>
    <scope>NUCLEOTIDE SEQUENCE [LARGE SCALE GENOMIC DNA]</scope>
    <source>
        <strain evidence="2 3">LY1</strain>
    </source>
</reference>
<accession>A0A074KZK5</accession>
<dbReference type="eggNOG" id="COG2197">
    <property type="taxonomic scope" value="Bacteria"/>
</dbReference>
<dbReference type="SUPFAM" id="SSF46894">
    <property type="entry name" value="C-terminal effector domain of the bipartite response regulators"/>
    <property type="match status" value="1"/>
</dbReference>
<dbReference type="InterPro" id="IPR011006">
    <property type="entry name" value="CheY-like_superfamily"/>
</dbReference>
<dbReference type="PROSITE" id="PS50043">
    <property type="entry name" value="HTH_LUXR_2"/>
    <property type="match status" value="1"/>
</dbReference>
<dbReference type="Gene3D" id="3.40.50.2300">
    <property type="match status" value="1"/>
</dbReference>
<dbReference type="GO" id="GO:0006355">
    <property type="term" value="P:regulation of DNA-templated transcription"/>
    <property type="evidence" value="ECO:0007669"/>
    <property type="project" value="InterPro"/>
</dbReference>
<evidence type="ECO:0000259" key="1">
    <source>
        <dbReference type="PROSITE" id="PS50043"/>
    </source>
</evidence>
<dbReference type="PANTHER" id="PTHR45566">
    <property type="entry name" value="HTH-TYPE TRANSCRIPTIONAL REGULATOR YHJB-RELATED"/>
    <property type="match status" value="1"/>
</dbReference>
<sequence length="230" mass="26022">MKYIFLYDSDMSFISSFRLFFERKLGKPVFCAEEPDQLFHGLGKKKPEIIFLELFSKNVEPTGLIDAIRKTHPDIPLYIISDFYHGPLFRNVAEHGVSGFLPKNTVSMRHALDIPARKEAFFSPASAYLKMADFKSRASGNRQASILSPLSARQIDILIGICKGRPNSSIAQGVGLSLRTVETYVTRILFDFDLRNRRELASFAAKNGICRVFCRNSLTGNCRMPSLFVR</sequence>
<dbReference type="RefSeq" id="WP_035076287.1">
    <property type="nucleotide sequence ID" value="NZ_JMIH01000023.1"/>
</dbReference>
<dbReference type="SMART" id="SM00421">
    <property type="entry name" value="HTH_LUXR"/>
    <property type="match status" value="1"/>
</dbReference>
<dbReference type="Gene3D" id="1.10.10.10">
    <property type="entry name" value="Winged helix-like DNA-binding domain superfamily/Winged helix DNA-binding domain"/>
    <property type="match status" value="1"/>
</dbReference>
<protein>
    <recommendedName>
        <fullName evidence="1">HTH luxR-type domain-containing protein</fullName>
    </recommendedName>
</protein>
<dbReference type="STRING" id="1048983.EL17_15670"/>
<dbReference type="EMBL" id="JMIH01000023">
    <property type="protein sequence ID" value="KEO73048.1"/>
    <property type="molecule type" value="Genomic_DNA"/>
</dbReference>
<dbReference type="PANTHER" id="PTHR45566:SF1">
    <property type="entry name" value="HTH-TYPE TRANSCRIPTIONAL REGULATOR YHJB-RELATED"/>
    <property type="match status" value="1"/>
</dbReference>
<dbReference type="InterPro" id="IPR051015">
    <property type="entry name" value="EvgA-like"/>
</dbReference>
<keyword evidence="3" id="KW-1185">Reference proteome</keyword>
<proteinExistence type="predicted"/>
<dbReference type="Pfam" id="PF00196">
    <property type="entry name" value="GerE"/>
    <property type="match status" value="1"/>
</dbReference>
<evidence type="ECO:0000313" key="2">
    <source>
        <dbReference type="EMBL" id="KEO73048.1"/>
    </source>
</evidence>
<dbReference type="OrthoDB" id="9797341at2"/>
<name>A0A074KZK5_9BACT</name>
<comment type="caution">
    <text evidence="2">The sequence shown here is derived from an EMBL/GenBank/DDBJ whole genome shotgun (WGS) entry which is preliminary data.</text>
</comment>